<reference evidence="2" key="1">
    <citation type="journal article" date="2019" name="Int. J. Syst. Evol. Microbiol.">
        <title>The Global Catalogue of Microorganisms (GCM) 10K type strain sequencing project: providing services to taxonomists for standard genome sequencing and annotation.</title>
        <authorList>
            <consortium name="The Broad Institute Genomics Platform"/>
            <consortium name="The Broad Institute Genome Sequencing Center for Infectious Disease"/>
            <person name="Wu L."/>
            <person name="Ma J."/>
        </authorList>
    </citation>
    <scope>NUCLEOTIDE SEQUENCE [LARGE SCALE GENOMIC DNA]</scope>
    <source>
        <strain evidence="2">CCUG 56752</strain>
    </source>
</reference>
<keyword evidence="2" id="KW-1185">Reference proteome</keyword>
<name>A0ABW3GQ59_9FLAO</name>
<organism evidence="1 2">
    <name type="scientific">Psychroflexus salinarum</name>
    <dbReference type="NCBI Taxonomy" id="546024"/>
    <lineage>
        <taxon>Bacteria</taxon>
        <taxon>Pseudomonadati</taxon>
        <taxon>Bacteroidota</taxon>
        <taxon>Flavobacteriia</taxon>
        <taxon>Flavobacteriales</taxon>
        <taxon>Flavobacteriaceae</taxon>
        <taxon>Psychroflexus</taxon>
    </lineage>
</organism>
<sequence>MKKAQFILFILTAVLFSCSDEKDGDWDDNIGLSQKEVQFNASENSIVITTKGEGWWINGVSLNGETDFEQTENSDGDFLVDENEFMIERRNSKELYIEMSPNTTGTERKLIIGLQNGNYFDGITIVQSAE</sequence>
<gene>
    <name evidence="1" type="ORF">ACFQ0R_09195</name>
</gene>
<proteinExistence type="predicted"/>
<protein>
    <recommendedName>
        <fullName evidence="3">BACON domain-containing protein</fullName>
    </recommendedName>
</protein>
<dbReference type="Proteomes" id="UP001597049">
    <property type="component" value="Unassembled WGS sequence"/>
</dbReference>
<evidence type="ECO:0008006" key="3">
    <source>
        <dbReference type="Google" id="ProtNLM"/>
    </source>
</evidence>
<accession>A0ABW3GQ59</accession>
<evidence type="ECO:0000313" key="2">
    <source>
        <dbReference type="Proteomes" id="UP001597049"/>
    </source>
</evidence>
<dbReference type="PROSITE" id="PS51257">
    <property type="entry name" value="PROKAR_LIPOPROTEIN"/>
    <property type="match status" value="1"/>
</dbReference>
<comment type="caution">
    <text evidence="1">The sequence shown here is derived from an EMBL/GenBank/DDBJ whole genome shotgun (WGS) entry which is preliminary data.</text>
</comment>
<dbReference type="EMBL" id="JBHTIV010000010">
    <property type="protein sequence ID" value="MFD0932766.1"/>
    <property type="molecule type" value="Genomic_DNA"/>
</dbReference>
<evidence type="ECO:0000313" key="1">
    <source>
        <dbReference type="EMBL" id="MFD0932766.1"/>
    </source>
</evidence>
<dbReference type="RefSeq" id="WP_379658075.1">
    <property type="nucleotide sequence ID" value="NZ_JBHTIV010000010.1"/>
</dbReference>